<sequence>MHPTRLLLLALAVTTLSACGGGTAHPTPAPSGQPGPTSPGTGQPAPTPNPVPAPAPGAYTMTGRVMAEWGEPLAGVDVYVQHTESRTYTKGVTDAQGRYVVPIPQEAGLWSAVAYRIMTYSSRDIPVYLAPEDTTPFSSSKGAVRDFVYRVKDAPHGRVIDEIDSLDVEIDYDTLEVTFTPDGPNTANRSEPFTLRYRFGYGLPNIPLGEYFVTATQMRSGQREPLLIATRDTPTYVSRARARFLPETMHVLAMELFWKNP</sequence>
<dbReference type="Proteomes" id="UP000552709">
    <property type="component" value="Unassembled WGS sequence"/>
</dbReference>
<comment type="caution">
    <text evidence="3">The sequence shown here is derived from an EMBL/GenBank/DDBJ whole genome shotgun (WGS) entry which is preliminary data.</text>
</comment>
<feature type="region of interest" description="Disordered" evidence="1">
    <location>
        <begin position="22"/>
        <end position="56"/>
    </location>
</feature>
<feature type="chain" id="PRO_5030998334" description="Carboxypeptidase regulatory-like domain-containing protein" evidence="2">
    <location>
        <begin position="19"/>
        <end position="261"/>
    </location>
</feature>
<dbReference type="EMBL" id="JACHFL010000006">
    <property type="protein sequence ID" value="MBB5363513.1"/>
    <property type="molecule type" value="Genomic_DNA"/>
</dbReference>
<protein>
    <recommendedName>
        <fullName evidence="5">Carboxypeptidase regulatory-like domain-containing protein</fullName>
    </recommendedName>
</protein>
<name>A0A7W8JX29_9DEIO</name>
<organism evidence="3 4">
    <name type="scientific">Deinococcus humi</name>
    <dbReference type="NCBI Taxonomy" id="662880"/>
    <lineage>
        <taxon>Bacteria</taxon>
        <taxon>Thermotogati</taxon>
        <taxon>Deinococcota</taxon>
        <taxon>Deinococci</taxon>
        <taxon>Deinococcales</taxon>
        <taxon>Deinococcaceae</taxon>
        <taxon>Deinococcus</taxon>
    </lineage>
</organism>
<feature type="compositionally biased region" description="Pro residues" evidence="1">
    <location>
        <begin position="45"/>
        <end position="55"/>
    </location>
</feature>
<evidence type="ECO:0000313" key="4">
    <source>
        <dbReference type="Proteomes" id="UP000552709"/>
    </source>
</evidence>
<keyword evidence="2" id="KW-0732">Signal</keyword>
<dbReference type="AlphaFoldDB" id="A0A7W8JX29"/>
<keyword evidence="4" id="KW-1185">Reference proteome</keyword>
<evidence type="ECO:0000256" key="2">
    <source>
        <dbReference type="SAM" id="SignalP"/>
    </source>
</evidence>
<feature type="signal peptide" evidence="2">
    <location>
        <begin position="1"/>
        <end position="18"/>
    </location>
</feature>
<feature type="compositionally biased region" description="Pro residues" evidence="1">
    <location>
        <begin position="27"/>
        <end position="37"/>
    </location>
</feature>
<proteinExistence type="predicted"/>
<dbReference type="RefSeq" id="WP_184132603.1">
    <property type="nucleotide sequence ID" value="NZ_JACHFL010000006.1"/>
</dbReference>
<dbReference type="InterPro" id="IPR008969">
    <property type="entry name" value="CarboxyPept-like_regulatory"/>
</dbReference>
<accession>A0A7W8JX29</accession>
<evidence type="ECO:0000313" key="3">
    <source>
        <dbReference type="EMBL" id="MBB5363513.1"/>
    </source>
</evidence>
<reference evidence="3 4" key="1">
    <citation type="submission" date="2020-08" db="EMBL/GenBank/DDBJ databases">
        <title>Genomic Encyclopedia of Type Strains, Phase IV (KMG-IV): sequencing the most valuable type-strain genomes for metagenomic binning, comparative biology and taxonomic classification.</title>
        <authorList>
            <person name="Goeker M."/>
        </authorList>
    </citation>
    <scope>NUCLEOTIDE SEQUENCE [LARGE SCALE GENOMIC DNA]</scope>
    <source>
        <strain evidence="3 4">DSM 27939</strain>
    </source>
</reference>
<dbReference type="SUPFAM" id="SSF49464">
    <property type="entry name" value="Carboxypeptidase regulatory domain-like"/>
    <property type="match status" value="1"/>
</dbReference>
<dbReference type="PROSITE" id="PS51257">
    <property type="entry name" value="PROKAR_LIPOPROTEIN"/>
    <property type="match status" value="1"/>
</dbReference>
<gene>
    <name evidence="3" type="ORF">HNQ08_002619</name>
</gene>
<evidence type="ECO:0000256" key="1">
    <source>
        <dbReference type="SAM" id="MobiDB-lite"/>
    </source>
</evidence>
<evidence type="ECO:0008006" key="5">
    <source>
        <dbReference type="Google" id="ProtNLM"/>
    </source>
</evidence>